<evidence type="ECO:0000313" key="2">
    <source>
        <dbReference type="Proteomes" id="UP000786560"/>
    </source>
</evidence>
<name>A0A921LX32_9BIFI</name>
<protein>
    <submittedName>
        <fullName evidence="1">Uncharacterized protein</fullName>
    </submittedName>
</protein>
<accession>A0A921LX32</accession>
<sequence>MKALVFYIAHMYRRLIFGVYAMLAVLVPLVLSGVMMSSDQVPDVLAGRAVVEFALPVGNLTAAVGRAWYCSRMLPEECWSTSS</sequence>
<reference evidence="1" key="1">
    <citation type="journal article" date="2021" name="PeerJ">
        <title>Extensive microbial diversity within the chicken gut microbiome revealed by metagenomics and culture.</title>
        <authorList>
            <person name="Gilroy R."/>
            <person name="Ravi A."/>
            <person name="Getino M."/>
            <person name="Pursley I."/>
            <person name="Horton D.L."/>
            <person name="Alikhan N.F."/>
            <person name="Baker D."/>
            <person name="Gharbi K."/>
            <person name="Hall N."/>
            <person name="Watson M."/>
            <person name="Adriaenssens E.M."/>
            <person name="Foster-Nyarko E."/>
            <person name="Jarju S."/>
            <person name="Secka A."/>
            <person name="Antonio M."/>
            <person name="Oren A."/>
            <person name="Chaudhuri R.R."/>
            <person name="La Ragione R."/>
            <person name="Hildebrand F."/>
            <person name="Pallen M.J."/>
        </authorList>
    </citation>
    <scope>NUCLEOTIDE SEQUENCE</scope>
    <source>
        <strain evidence="1">ChiBcolR7-4860</strain>
    </source>
</reference>
<reference evidence="1" key="2">
    <citation type="submission" date="2021-09" db="EMBL/GenBank/DDBJ databases">
        <authorList>
            <person name="Gilroy R."/>
        </authorList>
    </citation>
    <scope>NUCLEOTIDE SEQUENCE</scope>
    <source>
        <strain evidence="1">ChiBcolR7-4860</strain>
    </source>
</reference>
<dbReference type="RefSeq" id="WP_278711596.1">
    <property type="nucleotide sequence ID" value="NZ_DYUX01000025.1"/>
</dbReference>
<organism evidence="1 2">
    <name type="scientific">Bifidobacterium pullorum subsp. gallinarum</name>
    <dbReference type="NCBI Taxonomy" id="78344"/>
    <lineage>
        <taxon>Bacteria</taxon>
        <taxon>Bacillati</taxon>
        <taxon>Actinomycetota</taxon>
        <taxon>Actinomycetes</taxon>
        <taxon>Bifidobacteriales</taxon>
        <taxon>Bifidobacteriaceae</taxon>
        <taxon>Bifidobacterium</taxon>
    </lineage>
</organism>
<comment type="caution">
    <text evidence="1">The sequence shown here is derived from an EMBL/GenBank/DDBJ whole genome shotgun (WGS) entry which is preliminary data.</text>
</comment>
<dbReference type="AlphaFoldDB" id="A0A921LX32"/>
<proteinExistence type="predicted"/>
<dbReference type="Proteomes" id="UP000786560">
    <property type="component" value="Unassembled WGS sequence"/>
</dbReference>
<gene>
    <name evidence="1" type="ORF">K8U73_07615</name>
</gene>
<evidence type="ECO:0000313" key="1">
    <source>
        <dbReference type="EMBL" id="HJG42231.1"/>
    </source>
</evidence>
<dbReference type="EMBL" id="DYUX01000025">
    <property type="protein sequence ID" value="HJG42231.1"/>
    <property type="molecule type" value="Genomic_DNA"/>
</dbReference>